<reference evidence="2 3" key="1">
    <citation type="submission" date="2017-05" db="EMBL/GenBank/DDBJ databases">
        <title>Thiocyanate degradation by Thiohalobacter thiocyanaticus FOKN1.</title>
        <authorList>
            <person name="Oshiki M."/>
            <person name="Fukushima T."/>
            <person name="Kawano S."/>
            <person name="Nakagawa J."/>
        </authorList>
    </citation>
    <scope>NUCLEOTIDE SEQUENCE [LARGE SCALE GENOMIC DNA]</scope>
    <source>
        <strain evidence="2 3">FOKN1</strain>
    </source>
</reference>
<keyword evidence="3" id="KW-1185">Reference proteome</keyword>
<dbReference type="Proteomes" id="UP000218765">
    <property type="component" value="Chromosome"/>
</dbReference>
<dbReference type="InterPro" id="IPR009875">
    <property type="entry name" value="PilZ_domain"/>
</dbReference>
<dbReference type="Gene3D" id="2.40.10.220">
    <property type="entry name" value="predicted glycosyltransferase like domains"/>
    <property type="match status" value="1"/>
</dbReference>
<dbReference type="EMBL" id="AP018052">
    <property type="protein sequence ID" value="BAZ95223.1"/>
    <property type="molecule type" value="Genomic_DNA"/>
</dbReference>
<gene>
    <name evidence="2" type="ORF">FOKN1_2865</name>
</gene>
<proteinExistence type="predicted"/>
<dbReference type="AlphaFoldDB" id="A0A1Z4VUN5"/>
<dbReference type="Pfam" id="PF07238">
    <property type="entry name" value="PilZ"/>
    <property type="match status" value="1"/>
</dbReference>
<dbReference type="OrthoDB" id="56050at135613"/>
<protein>
    <submittedName>
        <fullName evidence="2">Anaerobic dehydrogenases</fullName>
    </submittedName>
</protein>
<sequence length="105" mass="12185">MEHRFGRRHDVQLTTRIHLDQSRPLVALTRNISRHGLNLPLTHPDLEPHRMVEVTISDPGEEHHWRTRALVIHSSERKGTGLVLAKDLPEDFYRDVTGFGRRLQG</sequence>
<dbReference type="KEGG" id="ttc:FOKN1_2865"/>
<name>A0A1Z4VUN5_9GAMM</name>
<dbReference type="GO" id="GO:0035438">
    <property type="term" value="F:cyclic-di-GMP binding"/>
    <property type="evidence" value="ECO:0007669"/>
    <property type="project" value="InterPro"/>
</dbReference>
<feature type="domain" description="PilZ" evidence="1">
    <location>
        <begin position="4"/>
        <end position="83"/>
    </location>
</feature>
<evidence type="ECO:0000259" key="1">
    <source>
        <dbReference type="Pfam" id="PF07238"/>
    </source>
</evidence>
<evidence type="ECO:0000313" key="2">
    <source>
        <dbReference type="EMBL" id="BAZ95223.1"/>
    </source>
</evidence>
<dbReference type="RefSeq" id="WP_157745704.1">
    <property type="nucleotide sequence ID" value="NZ_AP018052.1"/>
</dbReference>
<accession>A0A1Z4VUN5</accession>
<evidence type="ECO:0000313" key="3">
    <source>
        <dbReference type="Proteomes" id="UP000218765"/>
    </source>
</evidence>
<organism evidence="2 3">
    <name type="scientific">Thiohalobacter thiocyanaticus</name>
    <dbReference type="NCBI Taxonomy" id="585455"/>
    <lineage>
        <taxon>Bacteria</taxon>
        <taxon>Pseudomonadati</taxon>
        <taxon>Pseudomonadota</taxon>
        <taxon>Gammaproteobacteria</taxon>
        <taxon>Thiohalobacterales</taxon>
        <taxon>Thiohalobacteraceae</taxon>
        <taxon>Thiohalobacter</taxon>
    </lineage>
</organism>